<comment type="cofactor">
    <cofactor evidence="9">
        <name>Mg(2+)</name>
        <dbReference type="ChEBI" id="CHEBI:18420"/>
    </cofactor>
</comment>
<protein>
    <recommendedName>
        <fullName evidence="9">ATP-dependent dethiobiotin synthetase BioD</fullName>
        <ecNumber evidence="9">6.3.3.3</ecNumber>
    </recommendedName>
    <alternativeName>
        <fullName evidence="9">DTB synthetase</fullName>
        <shortName evidence="9">DTBS</shortName>
    </alternativeName>
    <alternativeName>
        <fullName evidence="9">Dethiobiotin synthase</fullName>
    </alternativeName>
</protein>
<accession>A0A267MLU8</accession>
<comment type="subunit">
    <text evidence="9">Homodimer.</text>
</comment>
<name>A0A267MLU8_9FIRM</name>
<feature type="binding site" evidence="9">
    <location>
        <position position="17"/>
    </location>
    <ligand>
        <name>Mg(2+)</name>
        <dbReference type="ChEBI" id="CHEBI:18420"/>
    </ligand>
</feature>
<dbReference type="Gene3D" id="3.40.50.300">
    <property type="entry name" value="P-loop containing nucleotide triphosphate hydrolases"/>
    <property type="match status" value="1"/>
</dbReference>
<dbReference type="GO" id="GO:0042803">
    <property type="term" value="F:protein homodimerization activity"/>
    <property type="evidence" value="ECO:0007669"/>
    <property type="project" value="UniProtKB-ARBA"/>
</dbReference>
<dbReference type="OrthoDB" id="9802097at2"/>
<dbReference type="HAMAP" id="MF_00336">
    <property type="entry name" value="BioD"/>
    <property type="match status" value="1"/>
</dbReference>
<evidence type="ECO:0000256" key="7">
    <source>
        <dbReference type="ARBA" id="ARBA00022842"/>
    </source>
</evidence>
<dbReference type="InterPro" id="IPR004472">
    <property type="entry name" value="DTB_synth_BioD"/>
</dbReference>
<dbReference type="SUPFAM" id="SSF52540">
    <property type="entry name" value="P-loop containing nucleoside triphosphate hydrolases"/>
    <property type="match status" value="1"/>
</dbReference>
<proteinExistence type="inferred from homology"/>
<comment type="similarity">
    <text evidence="9">Belongs to the dethiobiotin synthetase family.</text>
</comment>
<feature type="binding site" evidence="9">
    <location>
        <begin position="13"/>
        <end position="18"/>
    </location>
    <ligand>
        <name>ATP</name>
        <dbReference type="ChEBI" id="CHEBI:30616"/>
    </ligand>
</feature>
<dbReference type="UniPathway" id="UPA00078">
    <property type="reaction ID" value="UER00161"/>
</dbReference>
<keyword evidence="5 9" id="KW-0093">Biotin biosynthesis</keyword>
<comment type="function">
    <text evidence="9">Catalyzes a mechanistically unusual reaction, the ATP-dependent insertion of CO2 between the N7 and N8 nitrogen atoms of 7,8-diaminopelargonic acid (DAPA, also called 7,8-diammoniononanoate) to form a ureido ring.</text>
</comment>
<dbReference type="CDD" id="cd03109">
    <property type="entry name" value="DTBS"/>
    <property type="match status" value="1"/>
</dbReference>
<dbReference type="GO" id="GO:0009102">
    <property type="term" value="P:biotin biosynthetic process"/>
    <property type="evidence" value="ECO:0007669"/>
    <property type="project" value="UniProtKB-UniRule"/>
</dbReference>
<evidence type="ECO:0000256" key="2">
    <source>
        <dbReference type="ARBA" id="ARBA00022598"/>
    </source>
</evidence>
<dbReference type="PANTHER" id="PTHR43210">
    <property type="entry name" value="DETHIOBIOTIN SYNTHETASE"/>
    <property type="match status" value="1"/>
</dbReference>
<dbReference type="AlphaFoldDB" id="A0A267MLU8"/>
<evidence type="ECO:0000256" key="9">
    <source>
        <dbReference type="HAMAP-Rule" id="MF_00336"/>
    </source>
</evidence>
<comment type="catalytic activity">
    <reaction evidence="9">
        <text>(7R,8S)-7,8-diammoniononanoate + CO2 + ATP = (4R,5S)-dethiobiotin + ADP + phosphate + 3 H(+)</text>
        <dbReference type="Rhea" id="RHEA:15805"/>
        <dbReference type="ChEBI" id="CHEBI:15378"/>
        <dbReference type="ChEBI" id="CHEBI:16526"/>
        <dbReference type="ChEBI" id="CHEBI:30616"/>
        <dbReference type="ChEBI" id="CHEBI:43474"/>
        <dbReference type="ChEBI" id="CHEBI:149469"/>
        <dbReference type="ChEBI" id="CHEBI:149473"/>
        <dbReference type="ChEBI" id="CHEBI:456216"/>
        <dbReference type="EC" id="6.3.3.3"/>
    </reaction>
</comment>
<evidence type="ECO:0000256" key="3">
    <source>
        <dbReference type="ARBA" id="ARBA00022723"/>
    </source>
</evidence>
<keyword evidence="3 9" id="KW-0479">Metal-binding</keyword>
<dbReference type="GO" id="GO:0000287">
    <property type="term" value="F:magnesium ion binding"/>
    <property type="evidence" value="ECO:0007669"/>
    <property type="project" value="UniProtKB-UniRule"/>
</dbReference>
<comment type="pathway">
    <text evidence="9">Cofactor biosynthesis; biotin biosynthesis; biotin from 7,8-diaminononanoate: step 1/2.</text>
</comment>
<keyword evidence="6 9" id="KW-0067">ATP-binding</keyword>
<dbReference type="GO" id="GO:0004141">
    <property type="term" value="F:dethiobiotin synthase activity"/>
    <property type="evidence" value="ECO:0007669"/>
    <property type="project" value="UniProtKB-UniRule"/>
</dbReference>
<dbReference type="PIRSF" id="PIRSF006755">
    <property type="entry name" value="DTB_synth"/>
    <property type="match status" value="1"/>
</dbReference>
<comment type="caution">
    <text evidence="9">Lacks conserved residue(s) required for the propagation of feature annotation.</text>
</comment>
<keyword evidence="2 9" id="KW-0436">Ligase</keyword>
<evidence type="ECO:0000313" key="10">
    <source>
        <dbReference type="EMBL" id="PAB59888.1"/>
    </source>
</evidence>
<keyword evidence="4 9" id="KW-0547">Nucleotide-binding</keyword>
<dbReference type="InterPro" id="IPR027417">
    <property type="entry name" value="P-loop_NTPase"/>
</dbReference>
<evidence type="ECO:0000256" key="6">
    <source>
        <dbReference type="ARBA" id="ARBA00022840"/>
    </source>
</evidence>
<evidence type="ECO:0000256" key="4">
    <source>
        <dbReference type="ARBA" id="ARBA00022741"/>
    </source>
</evidence>
<comment type="subcellular location">
    <subcellularLocation>
        <location evidence="9">Cytoplasm</location>
    </subcellularLocation>
</comment>
<dbReference type="EC" id="6.3.3.3" evidence="9"/>
<feature type="binding site" evidence="9">
    <location>
        <position position="55"/>
    </location>
    <ligand>
        <name>ATP</name>
        <dbReference type="ChEBI" id="CHEBI:30616"/>
    </ligand>
</feature>
<keyword evidence="7 9" id="KW-0460">Magnesium</keyword>
<evidence type="ECO:0000313" key="11">
    <source>
        <dbReference type="Proteomes" id="UP000216024"/>
    </source>
</evidence>
<feature type="binding site" evidence="9">
    <location>
        <position position="116"/>
    </location>
    <ligand>
        <name>Mg(2+)</name>
        <dbReference type="ChEBI" id="CHEBI:18420"/>
    </ligand>
</feature>
<dbReference type="PANTHER" id="PTHR43210:SF2">
    <property type="entry name" value="ATP-DEPENDENT DETHIOBIOTIN SYNTHETASE BIOD 2"/>
    <property type="match status" value="1"/>
</dbReference>
<dbReference type="GO" id="GO:0005524">
    <property type="term" value="F:ATP binding"/>
    <property type="evidence" value="ECO:0007669"/>
    <property type="project" value="UniProtKB-UniRule"/>
</dbReference>
<evidence type="ECO:0000256" key="1">
    <source>
        <dbReference type="ARBA" id="ARBA00022490"/>
    </source>
</evidence>
<evidence type="ECO:0000256" key="8">
    <source>
        <dbReference type="ARBA" id="ARBA00047386"/>
    </source>
</evidence>
<feature type="active site" evidence="9">
    <location>
        <position position="38"/>
    </location>
</feature>
<keyword evidence="11" id="KW-1185">Reference proteome</keyword>
<feature type="binding site" evidence="9">
    <location>
        <position position="42"/>
    </location>
    <ligand>
        <name>substrate</name>
    </ligand>
</feature>
<keyword evidence="1 9" id="KW-0963">Cytoplasm</keyword>
<gene>
    <name evidence="9 10" type="primary">bioD</name>
    <name evidence="10" type="ORF">CCE28_08010</name>
</gene>
<dbReference type="NCBIfam" id="TIGR00347">
    <property type="entry name" value="bioD"/>
    <property type="match status" value="1"/>
</dbReference>
<dbReference type="Proteomes" id="UP000216024">
    <property type="component" value="Unassembled WGS sequence"/>
</dbReference>
<feature type="binding site" evidence="9">
    <location>
        <begin position="116"/>
        <end position="119"/>
    </location>
    <ligand>
        <name>ATP</name>
        <dbReference type="ChEBI" id="CHEBI:30616"/>
    </ligand>
</feature>
<reference evidence="10 11" key="1">
    <citation type="submission" date="2017-06" db="EMBL/GenBank/DDBJ databases">
        <title>Draft genome sequence of anaerobic fermentative bacterium Anaeromicrobium sediminis DY2726D isolated from West Pacific Ocean sediments.</title>
        <authorList>
            <person name="Zeng X."/>
        </authorList>
    </citation>
    <scope>NUCLEOTIDE SEQUENCE [LARGE SCALE GENOMIC DNA]</scope>
    <source>
        <strain evidence="10 11">DY2726D</strain>
    </source>
</reference>
<dbReference type="RefSeq" id="WP_095132756.1">
    <property type="nucleotide sequence ID" value="NZ_NIBG01000005.1"/>
</dbReference>
<dbReference type="Pfam" id="PF13500">
    <property type="entry name" value="AAA_26"/>
    <property type="match status" value="1"/>
</dbReference>
<dbReference type="EMBL" id="NIBG01000005">
    <property type="protein sequence ID" value="PAB59888.1"/>
    <property type="molecule type" value="Genomic_DNA"/>
</dbReference>
<organism evidence="10 11">
    <name type="scientific">Anaeromicrobium sediminis</name>
    <dbReference type="NCBI Taxonomy" id="1478221"/>
    <lineage>
        <taxon>Bacteria</taxon>
        <taxon>Bacillati</taxon>
        <taxon>Bacillota</taxon>
        <taxon>Clostridia</taxon>
        <taxon>Peptostreptococcales</taxon>
        <taxon>Thermotaleaceae</taxon>
        <taxon>Anaeromicrobium</taxon>
    </lineage>
</organism>
<dbReference type="FunFam" id="3.40.50.300:FF:000292">
    <property type="entry name" value="ATP-dependent dethiobiotin synthetase BioD"/>
    <property type="match status" value="1"/>
</dbReference>
<feature type="binding site" evidence="9">
    <location>
        <position position="55"/>
    </location>
    <ligand>
        <name>Mg(2+)</name>
        <dbReference type="ChEBI" id="CHEBI:18420"/>
    </ligand>
</feature>
<evidence type="ECO:0000256" key="5">
    <source>
        <dbReference type="ARBA" id="ARBA00022756"/>
    </source>
</evidence>
<comment type="catalytic activity">
    <reaction evidence="8">
        <text>(7R,8S)-8-amino-7-(carboxyamino)nonanoate + ATP = (4R,5S)-dethiobiotin + ADP + phosphate + H(+)</text>
        <dbReference type="Rhea" id="RHEA:63684"/>
        <dbReference type="ChEBI" id="CHEBI:15378"/>
        <dbReference type="ChEBI" id="CHEBI:30616"/>
        <dbReference type="ChEBI" id="CHEBI:43474"/>
        <dbReference type="ChEBI" id="CHEBI:149470"/>
        <dbReference type="ChEBI" id="CHEBI:149473"/>
        <dbReference type="ChEBI" id="CHEBI:456216"/>
    </reaction>
</comment>
<dbReference type="GO" id="GO:0005829">
    <property type="term" value="C:cytosol"/>
    <property type="evidence" value="ECO:0007669"/>
    <property type="project" value="TreeGrafter"/>
</dbReference>
<comment type="caution">
    <text evidence="10">The sequence shown here is derived from an EMBL/GenBank/DDBJ whole genome shotgun (WGS) entry which is preliminary data.</text>
</comment>
<sequence length="229" mass="25613">MGRGIFIVGTDTDVGKTFVTAGLVYKLKETGMDTCVFKPVLSGGIMENNQLIPGDVSFVKDVAGLDEEYENMNSYCFKDPVSPHIAAERSNVNIDRQKIINDYNKLSEKYEYVVVEGAGGVVVPIVRNEYYIYDMVKDLDLEVIVVTRAGVGTINHTVLTIEFLRSKNINIKGIIVNGYTGSYYEDDNINIIKDITGEKILGVVNRTQNSESIEEIRNEFDKFNVECIL</sequence>